<evidence type="ECO:0000313" key="2">
    <source>
        <dbReference type="EMBL" id="RIW38793.1"/>
    </source>
</evidence>
<protein>
    <recommendedName>
        <fullName evidence="4">Tat pathway signal sequence domain protein</fullName>
    </recommendedName>
</protein>
<keyword evidence="3" id="KW-1185">Reference proteome</keyword>
<comment type="caution">
    <text evidence="2">The sequence shown here is derived from an EMBL/GenBank/DDBJ whole genome shotgun (WGS) entry which is preliminary data.</text>
</comment>
<dbReference type="RefSeq" id="WP_168412904.1">
    <property type="nucleotide sequence ID" value="NZ_QXIR01000001.1"/>
</dbReference>
<evidence type="ECO:0000256" key="1">
    <source>
        <dbReference type="SAM" id="SignalP"/>
    </source>
</evidence>
<organism evidence="2 3">
    <name type="scientific">Bacillus salacetis</name>
    <dbReference type="NCBI Taxonomy" id="2315464"/>
    <lineage>
        <taxon>Bacteria</taxon>
        <taxon>Bacillati</taxon>
        <taxon>Bacillota</taxon>
        <taxon>Bacilli</taxon>
        <taxon>Bacillales</taxon>
        <taxon>Bacillaceae</taxon>
        <taxon>Bacillus</taxon>
    </lineage>
</organism>
<dbReference type="AlphaFoldDB" id="A0A3A1RBK5"/>
<sequence>MSAKKTFFSLLGGVAAAAILSSGAASAEESDKGAVMQADDDTISPLSVPVDGGGHTWTYVKTVYTSSGYIKLYSDRDSYWYYTKEVYYDKTGKVIKTVYDRFAL</sequence>
<dbReference type="EMBL" id="QXIR01000001">
    <property type="protein sequence ID" value="RIW38793.1"/>
    <property type="molecule type" value="Genomic_DNA"/>
</dbReference>
<evidence type="ECO:0008006" key="4">
    <source>
        <dbReference type="Google" id="ProtNLM"/>
    </source>
</evidence>
<reference evidence="2 3" key="1">
    <citation type="submission" date="2018-09" db="EMBL/GenBank/DDBJ databases">
        <title>Bacillus saliacetes sp. nov., isolated from Thai shrimp paste (Ka-pi).</title>
        <authorList>
            <person name="Daroonpunt R."/>
            <person name="Tanasupawat S."/>
            <person name="Yiamsombut S."/>
        </authorList>
    </citation>
    <scope>NUCLEOTIDE SEQUENCE [LARGE SCALE GENOMIC DNA]</scope>
    <source>
        <strain evidence="2 3">SKP7-4</strain>
    </source>
</reference>
<name>A0A3A1RBK5_9BACI</name>
<proteinExistence type="predicted"/>
<feature type="chain" id="PRO_5017317019" description="Tat pathway signal sequence domain protein" evidence="1">
    <location>
        <begin position="28"/>
        <end position="104"/>
    </location>
</feature>
<evidence type="ECO:0000313" key="3">
    <source>
        <dbReference type="Proteomes" id="UP000265801"/>
    </source>
</evidence>
<keyword evidence="1" id="KW-0732">Signal</keyword>
<dbReference type="Proteomes" id="UP000265801">
    <property type="component" value="Unassembled WGS sequence"/>
</dbReference>
<feature type="signal peptide" evidence="1">
    <location>
        <begin position="1"/>
        <end position="27"/>
    </location>
</feature>
<accession>A0A3A1RBK5</accession>
<gene>
    <name evidence="2" type="ORF">D3H55_00065</name>
</gene>